<evidence type="ECO:0000256" key="2">
    <source>
        <dbReference type="ARBA" id="ARBA00022540"/>
    </source>
</evidence>
<comment type="caution">
    <text evidence="9">The sequence shown here is derived from an EMBL/GenBank/DDBJ whole genome shotgun (WGS) entry which is preliminary data.</text>
</comment>
<dbReference type="PROSITE" id="PS00938">
    <property type="entry name" value="IF3"/>
    <property type="match status" value="1"/>
</dbReference>
<evidence type="ECO:0000256" key="5">
    <source>
        <dbReference type="NCBIfam" id="TIGR00168"/>
    </source>
</evidence>
<dbReference type="InterPro" id="IPR036788">
    <property type="entry name" value="T_IF-3_C_sf"/>
</dbReference>
<dbReference type="GO" id="GO:0003743">
    <property type="term" value="F:translation initiation factor activity"/>
    <property type="evidence" value="ECO:0007669"/>
    <property type="project" value="UniProtKB-UniRule"/>
</dbReference>
<accession>A0A2S3URU3</accession>
<comment type="subcellular location">
    <subcellularLocation>
        <location evidence="4 6">Cytoplasm</location>
    </subcellularLocation>
</comment>
<feature type="domain" description="Translation initiation factor 3 N-terminal" evidence="8">
    <location>
        <begin position="52"/>
        <end position="120"/>
    </location>
</feature>
<dbReference type="GO" id="GO:0005829">
    <property type="term" value="C:cytosol"/>
    <property type="evidence" value="ECO:0007669"/>
    <property type="project" value="TreeGrafter"/>
</dbReference>
<dbReference type="GO" id="GO:0043022">
    <property type="term" value="F:ribosome binding"/>
    <property type="evidence" value="ECO:0007669"/>
    <property type="project" value="UniProtKB-ARBA"/>
</dbReference>
<proteinExistence type="inferred from homology"/>
<dbReference type="InterPro" id="IPR019814">
    <property type="entry name" value="Translation_initiation_fac_3_N"/>
</dbReference>
<dbReference type="InterPro" id="IPR001288">
    <property type="entry name" value="Translation_initiation_fac_3"/>
</dbReference>
<protein>
    <recommendedName>
        <fullName evidence="4 5">Translation initiation factor IF-3</fullName>
    </recommendedName>
</protein>
<dbReference type="Proteomes" id="UP000236959">
    <property type="component" value="Unassembled WGS sequence"/>
</dbReference>
<evidence type="ECO:0000256" key="3">
    <source>
        <dbReference type="ARBA" id="ARBA00022917"/>
    </source>
</evidence>
<dbReference type="Gene3D" id="3.10.20.80">
    <property type="entry name" value="Translation initiation factor 3 (IF-3), N-terminal domain"/>
    <property type="match status" value="1"/>
</dbReference>
<dbReference type="PANTHER" id="PTHR10938">
    <property type="entry name" value="TRANSLATION INITIATION FACTOR IF-3"/>
    <property type="match status" value="1"/>
</dbReference>
<feature type="domain" description="Translation initiation factor 3 C-terminal" evidence="7">
    <location>
        <begin position="128"/>
        <end position="212"/>
    </location>
</feature>
<organism evidence="9 10">
    <name type="scientific">Roseibium marinum</name>
    <dbReference type="NCBI Taxonomy" id="281252"/>
    <lineage>
        <taxon>Bacteria</taxon>
        <taxon>Pseudomonadati</taxon>
        <taxon>Pseudomonadota</taxon>
        <taxon>Alphaproteobacteria</taxon>
        <taxon>Hyphomicrobiales</taxon>
        <taxon>Stappiaceae</taxon>
        <taxon>Roseibium</taxon>
    </lineage>
</organism>
<dbReference type="PANTHER" id="PTHR10938:SF0">
    <property type="entry name" value="TRANSLATION INITIATION FACTOR IF-3, MITOCHONDRIAL"/>
    <property type="match status" value="1"/>
</dbReference>
<evidence type="ECO:0000256" key="1">
    <source>
        <dbReference type="ARBA" id="ARBA00005439"/>
    </source>
</evidence>
<dbReference type="FunFam" id="3.10.20.80:FF:000001">
    <property type="entry name" value="Translation initiation factor IF-3"/>
    <property type="match status" value="1"/>
</dbReference>
<dbReference type="AlphaFoldDB" id="A0A2S3URU3"/>
<dbReference type="Gene3D" id="3.30.110.10">
    <property type="entry name" value="Translation initiation factor 3 (IF-3), C-terminal domain"/>
    <property type="match status" value="1"/>
</dbReference>
<dbReference type="SUPFAM" id="SSF55200">
    <property type="entry name" value="Translation initiation factor IF3, C-terminal domain"/>
    <property type="match status" value="1"/>
</dbReference>
<reference evidence="9 10" key="1">
    <citation type="submission" date="2018-01" db="EMBL/GenBank/DDBJ databases">
        <title>Genomic Encyclopedia of Archaeal and Bacterial Type Strains, Phase II (KMG-II): from individual species to whole genera.</title>
        <authorList>
            <person name="Goeker M."/>
        </authorList>
    </citation>
    <scope>NUCLEOTIDE SEQUENCE [LARGE SCALE GENOMIC DNA]</scope>
    <source>
        <strain evidence="9 10">DSM 17023</strain>
    </source>
</reference>
<keyword evidence="2 4" id="KW-0396">Initiation factor</keyword>
<dbReference type="GO" id="GO:0016020">
    <property type="term" value="C:membrane"/>
    <property type="evidence" value="ECO:0007669"/>
    <property type="project" value="TreeGrafter"/>
</dbReference>
<dbReference type="InterPro" id="IPR019815">
    <property type="entry name" value="Translation_initiation_fac_3_C"/>
</dbReference>
<comment type="subunit">
    <text evidence="4 6">Monomer.</text>
</comment>
<keyword evidence="10" id="KW-1185">Reference proteome</keyword>
<dbReference type="InterPro" id="IPR036787">
    <property type="entry name" value="T_IF-3_N_sf"/>
</dbReference>
<evidence type="ECO:0000313" key="10">
    <source>
        <dbReference type="Proteomes" id="UP000236959"/>
    </source>
</evidence>
<dbReference type="HAMAP" id="MF_00080">
    <property type="entry name" value="IF_3"/>
    <property type="match status" value="1"/>
</dbReference>
<name>A0A2S3URU3_9HYPH</name>
<evidence type="ECO:0000259" key="7">
    <source>
        <dbReference type="Pfam" id="PF00707"/>
    </source>
</evidence>
<dbReference type="GO" id="GO:0032790">
    <property type="term" value="P:ribosome disassembly"/>
    <property type="evidence" value="ECO:0007669"/>
    <property type="project" value="TreeGrafter"/>
</dbReference>
<dbReference type="EMBL" id="PPCN01000006">
    <property type="protein sequence ID" value="POF30445.1"/>
    <property type="molecule type" value="Genomic_DNA"/>
</dbReference>
<keyword evidence="4" id="KW-0963">Cytoplasm</keyword>
<dbReference type="OrthoDB" id="9806014at2"/>
<evidence type="ECO:0000259" key="8">
    <source>
        <dbReference type="Pfam" id="PF05198"/>
    </source>
</evidence>
<dbReference type="SUPFAM" id="SSF54364">
    <property type="entry name" value="Translation initiation factor IF3, N-terminal domain"/>
    <property type="match status" value="1"/>
</dbReference>
<dbReference type="Pfam" id="PF00707">
    <property type="entry name" value="IF3_C"/>
    <property type="match status" value="1"/>
</dbReference>
<evidence type="ECO:0000313" key="9">
    <source>
        <dbReference type="EMBL" id="POF30445.1"/>
    </source>
</evidence>
<comment type="similarity">
    <text evidence="1 4 6">Belongs to the IF-3 family.</text>
</comment>
<evidence type="ECO:0000256" key="4">
    <source>
        <dbReference type="HAMAP-Rule" id="MF_00080"/>
    </source>
</evidence>
<keyword evidence="3 4" id="KW-0648">Protein biosynthesis</keyword>
<sequence>MLQESEFGQVFRDQAHSPACGLFRRRVETIEEIATIRRPFRAPPPTKEGPRTNQEIRVREVQLIDHEGANRGVILTEEAMEIATEAGLDLVEIQPHANPPVCKILDYGRYKYQAQKKAAETRKKQKVVEIKEIKMRPNIDTHDYEVKMKSMLRFFGEGDKVKVTLRFRGREMAHQDLGMNLLHKVREETADIAKVESSPKLEGRQMVMILAPIK</sequence>
<gene>
    <name evidence="4" type="primary">infC</name>
    <name evidence="9" type="ORF">CLV41_10657</name>
</gene>
<evidence type="ECO:0000256" key="6">
    <source>
        <dbReference type="RuleBase" id="RU000646"/>
    </source>
</evidence>
<dbReference type="FunFam" id="3.30.110.10:FF:000001">
    <property type="entry name" value="Translation initiation factor IF-3"/>
    <property type="match status" value="1"/>
</dbReference>
<comment type="function">
    <text evidence="4 6">IF-3 binds to the 30S ribosomal subunit and shifts the equilibrium between 70S ribosomes and their 50S and 30S subunits in favor of the free subunits, thus enhancing the availability of 30S subunits on which protein synthesis initiation begins.</text>
</comment>
<dbReference type="Pfam" id="PF05198">
    <property type="entry name" value="IF3_N"/>
    <property type="match status" value="1"/>
</dbReference>
<dbReference type="NCBIfam" id="TIGR00168">
    <property type="entry name" value="infC"/>
    <property type="match status" value="1"/>
</dbReference>
<dbReference type="InterPro" id="IPR019813">
    <property type="entry name" value="Translation_initiation_fac3_CS"/>
</dbReference>